<feature type="region of interest" description="Disordered" evidence="1">
    <location>
        <begin position="75"/>
        <end position="95"/>
    </location>
</feature>
<dbReference type="RefSeq" id="WP_165302285.1">
    <property type="nucleotide sequence ID" value="NZ_JAAKZZ010000496.1"/>
</dbReference>
<keyword evidence="2" id="KW-0732">Signal</keyword>
<evidence type="ECO:0000256" key="1">
    <source>
        <dbReference type="SAM" id="MobiDB-lite"/>
    </source>
</evidence>
<feature type="chain" id="PRO_5026227589" evidence="2">
    <location>
        <begin position="30"/>
        <end position="95"/>
    </location>
</feature>
<gene>
    <name evidence="3" type="ORF">G5C65_30480</name>
</gene>
<accession>A0A6G4X5D7</accession>
<feature type="region of interest" description="Disordered" evidence="1">
    <location>
        <begin position="27"/>
        <end position="56"/>
    </location>
</feature>
<dbReference type="AlphaFoldDB" id="A0A6G4X5D7"/>
<evidence type="ECO:0000313" key="4">
    <source>
        <dbReference type="Proteomes" id="UP000477722"/>
    </source>
</evidence>
<evidence type="ECO:0000256" key="2">
    <source>
        <dbReference type="SAM" id="SignalP"/>
    </source>
</evidence>
<keyword evidence="4" id="KW-1185">Reference proteome</keyword>
<feature type="compositionally biased region" description="Low complexity" evidence="1">
    <location>
        <begin position="33"/>
        <end position="46"/>
    </location>
</feature>
<reference evidence="3 4" key="1">
    <citation type="submission" date="2020-02" db="EMBL/GenBank/DDBJ databases">
        <title>Whole-genome analyses of novel actinobacteria.</title>
        <authorList>
            <person name="Sahin N."/>
            <person name="Tatar D."/>
        </authorList>
    </citation>
    <scope>NUCLEOTIDE SEQUENCE [LARGE SCALE GENOMIC DNA]</scope>
    <source>
        <strain evidence="3 4">SB3404</strain>
    </source>
</reference>
<comment type="caution">
    <text evidence="3">The sequence shown here is derived from an EMBL/GenBank/DDBJ whole genome shotgun (WGS) entry which is preliminary data.</text>
</comment>
<evidence type="ECO:0000313" key="3">
    <source>
        <dbReference type="EMBL" id="NGO72608.1"/>
    </source>
</evidence>
<organism evidence="3 4">
    <name type="scientific">Streptomyces boncukensis</name>
    <dbReference type="NCBI Taxonomy" id="2711219"/>
    <lineage>
        <taxon>Bacteria</taxon>
        <taxon>Bacillati</taxon>
        <taxon>Actinomycetota</taxon>
        <taxon>Actinomycetes</taxon>
        <taxon>Kitasatosporales</taxon>
        <taxon>Streptomycetaceae</taxon>
        <taxon>Streptomyces</taxon>
    </lineage>
</organism>
<sequence length="95" mass="9882">MNHRSIRYIACCGAGALAILLGPAHSASAAENGTPHAAPASTTSAQAGGGHHLAKSDERVKYLAGQHPKAAPEVFTGTWTSSMQRPAMAQERVKY</sequence>
<dbReference type="Proteomes" id="UP000477722">
    <property type="component" value="Unassembled WGS sequence"/>
</dbReference>
<dbReference type="EMBL" id="JAAKZZ010000496">
    <property type="protein sequence ID" value="NGO72608.1"/>
    <property type="molecule type" value="Genomic_DNA"/>
</dbReference>
<feature type="signal peptide" evidence="2">
    <location>
        <begin position="1"/>
        <end position="29"/>
    </location>
</feature>
<protein>
    <submittedName>
        <fullName evidence="3">Uncharacterized protein</fullName>
    </submittedName>
</protein>
<proteinExistence type="predicted"/>
<name>A0A6G4X5D7_9ACTN</name>